<keyword evidence="2" id="KW-0560">Oxidoreductase</keyword>
<dbReference type="Proteomes" id="UP000320042">
    <property type="component" value="Unassembled WGS sequence"/>
</dbReference>
<feature type="domain" description="ABM" evidence="1">
    <location>
        <begin position="3"/>
        <end position="90"/>
    </location>
</feature>
<evidence type="ECO:0000259" key="1">
    <source>
        <dbReference type="PROSITE" id="PS51725"/>
    </source>
</evidence>
<sequence>MKIYLTALIKAKPGNESELKEYLLELSAASNREEACLQYELHFDEAQHQFIFHETWANQAGLDQHNQEPHIKKFVEKGGPLMDGPVIIYKTEKLT</sequence>
<organism evidence="2 3">
    <name type="scientific">Mucilaginibacter pallidiroseus</name>
    <dbReference type="NCBI Taxonomy" id="2599295"/>
    <lineage>
        <taxon>Bacteria</taxon>
        <taxon>Pseudomonadati</taxon>
        <taxon>Bacteroidota</taxon>
        <taxon>Sphingobacteriia</taxon>
        <taxon>Sphingobacteriales</taxon>
        <taxon>Sphingobacteriaceae</taxon>
        <taxon>Mucilaginibacter</taxon>
    </lineage>
</organism>
<dbReference type="InterPro" id="IPR011008">
    <property type="entry name" value="Dimeric_a/b-barrel"/>
</dbReference>
<dbReference type="AlphaFoldDB" id="A0A563UI78"/>
<dbReference type="OrthoDB" id="9806189at2"/>
<gene>
    <name evidence="2" type="ORF">FPZ43_00295</name>
</gene>
<dbReference type="InterPro" id="IPR050744">
    <property type="entry name" value="AI-2_Isomerase_LsrG"/>
</dbReference>
<dbReference type="InterPro" id="IPR007138">
    <property type="entry name" value="ABM_dom"/>
</dbReference>
<dbReference type="PROSITE" id="PS51725">
    <property type="entry name" value="ABM"/>
    <property type="match status" value="1"/>
</dbReference>
<evidence type="ECO:0000313" key="2">
    <source>
        <dbReference type="EMBL" id="TWR30958.1"/>
    </source>
</evidence>
<dbReference type="SUPFAM" id="SSF54909">
    <property type="entry name" value="Dimeric alpha+beta barrel"/>
    <property type="match status" value="1"/>
</dbReference>
<comment type="caution">
    <text evidence="2">The sequence shown here is derived from an EMBL/GenBank/DDBJ whole genome shotgun (WGS) entry which is preliminary data.</text>
</comment>
<name>A0A563UI78_9SPHI</name>
<proteinExistence type="predicted"/>
<keyword evidence="3" id="KW-1185">Reference proteome</keyword>
<dbReference type="RefSeq" id="WP_146379855.1">
    <property type="nucleotide sequence ID" value="NZ_VOEJ01000001.1"/>
</dbReference>
<dbReference type="Gene3D" id="3.30.70.100">
    <property type="match status" value="1"/>
</dbReference>
<keyword evidence="2" id="KW-0503">Monooxygenase</keyword>
<accession>A0A563UI78</accession>
<reference evidence="2 3" key="1">
    <citation type="submission" date="2019-07" db="EMBL/GenBank/DDBJ databases">
        <authorList>
            <person name="Kim J."/>
        </authorList>
    </citation>
    <scope>NUCLEOTIDE SEQUENCE [LARGE SCALE GENOMIC DNA]</scope>
    <source>
        <strain evidence="3">dk17</strain>
    </source>
</reference>
<dbReference type="GO" id="GO:0004497">
    <property type="term" value="F:monooxygenase activity"/>
    <property type="evidence" value="ECO:0007669"/>
    <property type="project" value="UniProtKB-KW"/>
</dbReference>
<evidence type="ECO:0000313" key="3">
    <source>
        <dbReference type="Proteomes" id="UP000320042"/>
    </source>
</evidence>
<dbReference type="Pfam" id="PF03992">
    <property type="entry name" value="ABM"/>
    <property type="match status" value="1"/>
</dbReference>
<dbReference type="PANTHER" id="PTHR33336:SF3">
    <property type="entry name" value="ABM DOMAIN-CONTAINING PROTEIN"/>
    <property type="match status" value="1"/>
</dbReference>
<dbReference type="EMBL" id="VOEJ01000001">
    <property type="protein sequence ID" value="TWR30958.1"/>
    <property type="molecule type" value="Genomic_DNA"/>
</dbReference>
<dbReference type="PANTHER" id="PTHR33336">
    <property type="entry name" value="QUINOL MONOOXYGENASE YGIN-RELATED"/>
    <property type="match status" value="1"/>
</dbReference>
<protein>
    <submittedName>
        <fullName evidence="2">Antibiotic biosynthesis monooxygenase</fullName>
    </submittedName>
</protein>